<dbReference type="InterPro" id="IPR028978">
    <property type="entry name" value="Chorismate_lyase_/UTRA_dom_sf"/>
</dbReference>
<dbReference type="AlphaFoldDB" id="A0A7W8N3V6"/>
<dbReference type="SUPFAM" id="SSF46785">
    <property type="entry name" value="Winged helix' DNA-binding domain"/>
    <property type="match status" value="1"/>
</dbReference>
<dbReference type="InterPro" id="IPR000524">
    <property type="entry name" value="Tscrpt_reg_HTH_GntR"/>
</dbReference>
<proteinExistence type="predicted"/>
<evidence type="ECO:0000256" key="1">
    <source>
        <dbReference type="ARBA" id="ARBA00023015"/>
    </source>
</evidence>
<dbReference type="Pfam" id="PF07702">
    <property type="entry name" value="UTRA"/>
    <property type="match status" value="1"/>
</dbReference>
<evidence type="ECO:0000259" key="4">
    <source>
        <dbReference type="PROSITE" id="PS50949"/>
    </source>
</evidence>
<evidence type="ECO:0000313" key="6">
    <source>
        <dbReference type="Proteomes" id="UP000569092"/>
    </source>
</evidence>
<keyword evidence="3" id="KW-0804">Transcription</keyword>
<dbReference type="GO" id="GO:0045892">
    <property type="term" value="P:negative regulation of DNA-templated transcription"/>
    <property type="evidence" value="ECO:0007669"/>
    <property type="project" value="TreeGrafter"/>
</dbReference>
<dbReference type="Pfam" id="PF00392">
    <property type="entry name" value="GntR"/>
    <property type="match status" value="1"/>
</dbReference>
<dbReference type="PANTHER" id="PTHR44846">
    <property type="entry name" value="MANNOSYL-D-GLYCERATE TRANSPORT/METABOLISM SYSTEM REPRESSOR MNGR-RELATED"/>
    <property type="match status" value="1"/>
</dbReference>
<evidence type="ECO:0000256" key="3">
    <source>
        <dbReference type="ARBA" id="ARBA00023163"/>
    </source>
</evidence>
<reference evidence="5 6" key="1">
    <citation type="submission" date="2020-08" db="EMBL/GenBank/DDBJ databases">
        <title>Genomic Encyclopedia of Type Strains, Phase IV (KMG-V): Genome sequencing to study the core and pangenomes of soil and plant-associated prokaryotes.</title>
        <authorList>
            <person name="Whitman W."/>
        </authorList>
    </citation>
    <scope>NUCLEOTIDE SEQUENCE [LARGE SCALE GENOMIC DNA]</scope>
    <source>
        <strain evidence="5 6">M8US30</strain>
    </source>
</reference>
<protein>
    <submittedName>
        <fullName evidence="5">GntR family transcriptional regulator</fullName>
    </submittedName>
</protein>
<dbReference type="InterPro" id="IPR011663">
    <property type="entry name" value="UTRA"/>
</dbReference>
<dbReference type="InterPro" id="IPR050679">
    <property type="entry name" value="Bact_HTH_transcr_reg"/>
</dbReference>
<dbReference type="PRINTS" id="PR00035">
    <property type="entry name" value="HTHGNTR"/>
</dbReference>
<dbReference type="PROSITE" id="PS50949">
    <property type="entry name" value="HTH_GNTR"/>
    <property type="match status" value="1"/>
</dbReference>
<sequence>MANLRIFNLPSPRKLRDKIQAPSELRSAISDFSLLSTCLDDYTHRLISKPEKSEKSRPGDIMEDTEAQFSSHPLPLDKDGFIPLYYQIQQALIEKIQAGELLVGDCLPSEYELARSYQVSRMTARQALHNLKSRGYALSQKGRGTYVTRPKLEKNIMHLRGFTEDMKRRGMIPSSRLLEQNILLATGTLPEQLRVDEGSAILQLRRLRIADGTPMALEDSHIPLQHYPGLERTDFSSESLYKVLRDKYGVRAAWADEVLEASPATREESELLSIPKNAVMLSISRVIMTTAEIPIEVACSRYCGNRYRASIRVPTTTIE</sequence>
<evidence type="ECO:0000313" key="5">
    <source>
        <dbReference type="EMBL" id="MBB5342961.1"/>
    </source>
</evidence>
<evidence type="ECO:0000256" key="2">
    <source>
        <dbReference type="ARBA" id="ARBA00023125"/>
    </source>
</evidence>
<dbReference type="Gene3D" id="3.40.1410.10">
    <property type="entry name" value="Chorismate lyase-like"/>
    <property type="match status" value="1"/>
</dbReference>
<dbReference type="InterPro" id="IPR036390">
    <property type="entry name" value="WH_DNA-bd_sf"/>
</dbReference>
<name>A0A7W8N3V6_9BACT</name>
<gene>
    <name evidence="5" type="ORF">HDF10_000911</name>
</gene>
<dbReference type="GO" id="GO:0003700">
    <property type="term" value="F:DNA-binding transcription factor activity"/>
    <property type="evidence" value="ECO:0007669"/>
    <property type="project" value="InterPro"/>
</dbReference>
<dbReference type="Proteomes" id="UP000569092">
    <property type="component" value="Unassembled WGS sequence"/>
</dbReference>
<dbReference type="PANTHER" id="PTHR44846:SF1">
    <property type="entry name" value="MANNOSYL-D-GLYCERATE TRANSPORT_METABOLISM SYSTEM REPRESSOR MNGR-RELATED"/>
    <property type="match status" value="1"/>
</dbReference>
<dbReference type="SMART" id="SM00866">
    <property type="entry name" value="UTRA"/>
    <property type="match status" value="1"/>
</dbReference>
<dbReference type="EMBL" id="JACHDZ010000001">
    <property type="protein sequence ID" value="MBB5342961.1"/>
    <property type="molecule type" value="Genomic_DNA"/>
</dbReference>
<keyword evidence="2" id="KW-0238">DNA-binding</keyword>
<comment type="caution">
    <text evidence="5">The sequence shown here is derived from an EMBL/GenBank/DDBJ whole genome shotgun (WGS) entry which is preliminary data.</text>
</comment>
<dbReference type="GO" id="GO:0003677">
    <property type="term" value="F:DNA binding"/>
    <property type="evidence" value="ECO:0007669"/>
    <property type="project" value="UniProtKB-KW"/>
</dbReference>
<dbReference type="SUPFAM" id="SSF64288">
    <property type="entry name" value="Chorismate lyase-like"/>
    <property type="match status" value="1"/>
</dbReference>
<accession>A0A7W8N3V6</accession>
<dbReference type="SMART" id="SM00345">
    <property type="entry name" value="HTH_GNTR"/>
    <property type="match status" value="1"/>
</dbReference>
<organism evidence="5 6">
    <name type="scientific">Tunturiibacter lichenicola</name>
    <dbReference type="NCBI Taxonomy" id="2051959"/>
    <lineage>
        <taxon>Bacteria</taxon>
        <taxon>Pseudomonadati</taxon>
        <taxon>Acidobacteriota</taxon>
        <taxon>Terriglobia</taxon>
        <taxon>Terriglobales</taxon>
        <taxon>Acidobacteriaceae</taxon>
        <taxon>Tunturiibacter</taxon>
    </lineage>
</organism>
<dbReference type="Gene3D" id="1.10.10.10">
    <property type="entry name" value="Winged helix-like DNA-binding domain superfamily/Winged helix DNA-binding domain"/>
    <property type="match status" value="1"/>
</dbReference>
<keyword evidence="1" id="KW-0805">Transcription regulation</keyword>
<feature type="domain" description="HTH gntR-type" evidence="4">
    <location>
        <begin position="82"/>
        <end position="150"/>
    </location>
</feature>
<dbReference type="CDD" id="cd07377">
    <property type="entry name" value="WHTH_GntR"/>
    <property type="match status" value="1"/>
</dbReference>
<dbReference type="InterPro" id="IPR036388">
    <property type="entry name" value="WH-like_DNA-bd_sf"/>
</dbReference>